<comment type="similarity">
    <text evidence="1">Belongs to the PyrK family.</text>
</comment>
<dbReference type="PANTHER" id="PTHR43513:SF3">
    <property type="entry name" value="DIHYDROOROTATE DEHYDROGENASE B (NAD(+)), ELECTRON TRANSFER SUBUNIT-RELATED"/>
    <property type="match status" value="1"/>
</dbReference>
<accession>A0ABS2M5K4</accession>
<keyword evidence="9" id="KW-0411">Iron-sulfur</keyword>
<dbReference type="Gene3D" id="3.40.50.80">
    <property type="entry name" value="Nucleotide-binding domain of ferredoxin-NADP reductase (FNR) module"/>
    <property type="match status" value="1"/>
</dbReference>
<dbReference type="InterPro" id="IPR012165">
    <property type="entry name" value="Cyt_c3_hydrogenase_gsu"/>
</dbReference>
<keyword evidence="4" id="KW-0001">2Fe-2S</keyword>
<evidence type="ECO:0000256" key="7">
    <source>
        <dbReference type="ARBA" id="ARBA00022982"/>
    </source>
</evidence>
<evidence type="ECO:0000256" key="1">
    <source>
        <dbReference type="ARBA" id="ARBA00006422"/>
    </source>
</evidence>
<evidence type="ECO:0000256" key="4">
    <source>
        <dbReference type="ARBA" id="ARBA00022714"/>
    </source>
</evidence>
<gene>
    <name evidence="12" type="ORF">JOE61_000260</name>
</gene>
<dbReference type="PROSITE" id="PS51384">
    <property type="entry name" value="FAD_FR"/>
    <property type="match status" value="1"/>
</dbReference>
<dbReference type="EMBL" id="JAFBBZ010000001">
    <property type="protein sequence ID" value="MBM7506446.1"/>
    <property type="molecule type" value="Genomic_DNA"/>
</dbReference>
<dbReference type="PIRSF" id="PIRSF006816">
    <property type="entry name" value="Cyc3_hyd_g"/>
    <property type="match status" value="1"/>
</dbReference>
<keyword evidence="2" id="KW-0813">Transport</keyword>
<keyword evidence="7" id="KW-0249">Electron transport</keyword>
<name>A0ABS2M5K4_9ACTN</name>
<evidence type="ECO:0000259" key="11">
    <source>
        <dbReference type="PROSITE" id="PS51384"/>
    </source>
</evidence>
<proteinExistence type="inferred from homology"/>
<dbReference type="InterPro" id="IPR039261">
    <property type="entry name" value="FNR_nucleotide-bd"/>
</dbReference>
<dbReference type="RefSeq" id="WP_193670793.1">
    <property type="nucleotide sequence ID" value="NZ_JACDTV010000018.1"/>
</dbReference>
<keyword evidence="6" id="KW-0274">FAD</keyword>
<evidence type="ECO:0000256" key="5">
    <source>
        <dbReference type="ARBA" id="ARBA00022723"/>
    </source>
</evidence>
<reference evidence="12 13" key="1">
    <citation type="submission" date="2021-01" db="EMBL/GenBank/DDBJ databases">
        <title>Sequencing the genomes of 1000 actinobacteria strains.</title>
        <authorList>
            <person name="Klenk H.-P."/>
        </authorList>
    </citation>
    <scope>NUCLEOTIDE SEQUENCE [LARGE SCALE GENOMIC DNA]</scope>
    <source>
        <strain evidence="12 13">DSM 18239</strain>
    </source>
</reference>
<dbReference type="SUPFAM" id="SSF63380">
    <property type="entry name" value="Riboflavin synthase domain-like"/>
    <property type="match status" value="1"/>
</dbReference>
<dbReference type="Pfam" id="PF10418">
    <property type="entry name" value="DHODB_Fe-S_bind"/>
    <property type="match status" value="1"/>
</dbReference>
<dbReference type="Proteomes" id="UP000732378">
    <property type="component" value="Unassembled WGS sequence"/>
</dbReference>
<evidence type="ECO:0000313" key="12">
    <source>
        <dbReference type="EMBL" id="MBM7506446.1"/>
    </source>
</evidence>
<keyword evidence="5" id="KW-0479">Metal-binding</keyword>
<evidence type="ECO:0000256" key="3">
    <source>
        <dbReference type="ARBA" id="ARBA00022630"/>
    </source>
</evidence>
<comment type="caution">
    <text evidence="12">The sequence shown here is derived from an EMBL/GenBank/DDBJ whole genome shotgun (WGS) entry which is preliminary data.</text>
</comment>
<dbReference type="InterPro" id="IPR037117">
    <property type="entry name" value="Dihydroorotate_DH_ele_sf"/>
</dbReference>
<evidence type="ECO:0000256" key="8">
    <source>
        <dbReference type="ARBA" id="ARBA00023004"/>
    </source>
</evidence>
<protein>
    <submittedName>
        <fullName evidence="12">Dihydroorotate dehydrogenase electron transfer subunit</fullName>
    </submittedName>
</protein>
<feature type="domain" description="FAD-binding FR-type" evidence="11">
    <location>
        <begin position="9"/>
        <end position="114"/>
    </location>
</feature>
<keyword evidence="13" id="KW-1185">Reference proteome</keyword>
<dbReference type="Gene3D" id="2.10.240.10">
    <property type="entry name" value="Dihydroorotate dehydrogenase, electron transfer subunit"/>
    <property type="match status" value="1"/>
</dbReference>
<evidence type="ECO:0000313" key="13">
    <source>
        <dbReference type="Proteomes" id="UP000732378"/>
    </source>
</evidence>
<comment type="cofactor">
    <cofactor evidence="10">
        <name>[2Fe-2S] cluster</name>
        <dbReference type="ChEBI" id="CHEBI:190135"/>
    </cofactor>
</comment>
<organism evidence="12 13">
    <name type="scientific">Nocardioides salarius</name>
    <dbReference type="NCBI Taxonomy" id="374513"/>
    <lineage>
        <taxon>Bacteria</taxon>
        <taxon>Bacillati</taxon>
        <taxon>Actinomycetota</taxon>
        <taxon>Actinomycetes</taxon>
        <taxon>Propionibacteriales</taxon>
        <taxon>Nocardioidaceae</taxon>
        <taxon>Nocardioides</taxon>
    </lineage>
</organism>
<keyword evidence="8" id="KW-0408">Iron</keyword>
<dbReference type="Gene3D" id="2.40.30.10">
    <property type="entry name" value="Translation factors"/>
    <property type="match status" value="1"/>
</dbReference>
<keyword evidence="3" id="KW-0285">Flavoprotein</keyword>
<sequence>MTGSGPASPVHVTGEVLASKRIGAFWHLTLVAPGVGERFRPGTFLAVSVGSPDEGRTRLGRRALWIHQVRPLGGYAATVQVVVEPVGPGTRWLAGLERGDRLEVTGPLGRPFALPKEPVSTVLVGEGYAAAPLFSLAERLRERDCPVTLVLGAPDEARLLNALEARRTARAVTVVTRDGSVGARGEIADVLDEVLRRAGADVVYAAGPTPVLHAVALAAEAHGAWSQTALEQPLTCATGLCHGCPVPVVGEDGVARTARACADGPVLRGDRVRWDDLAGARS</sequence>
<dbReference type="InterPro" id="IPR017938">
    <property type="entry name" value="Riboflavin_synthase-like_b-brl"/>
</dbReference>
<dbReference type="PANTHER" id="PTHR43513">
    <property type="entry name" value="DIHYDROOROTATE DEHYDROGENASE B (NAD(+)), ELECTRON TRANSFER SUBUNIT"/>
    <property type="match status" value="1"/>
</dbReference>
<dbReference type="InterPro" id="IPR019480">
    <property type="entry name" value="Dihydroorotate_DH_Fe-S-bd"/>
</dbReference>
<dbReference type="SUPFAM" id="SSF52343">
    <property type="entry name" value="Ferredoxin reductase-like, C-terminal NADP-linked domain"/>
    <property type="match status" value="1"/>
</dbReference>
<dbReference type="InterPro" id="IPR017927">
    <property type="entry name" value="FAD-bd_FR_type"/>
</dbReference>
<evidence type="ECO:0000256" key="6">
    <source>
        <dbReference type="ARBA" id="ARBA00022827"/>
    </source>
</evidence>
<evidence type="ECO:0000256" key="10">
    <source>
        <dbReference type="ARBA" id="ARBA00034078"/>
    </source>
</evidence>
<evidence type="ECO:0000256" key="2">
    <source>
        <dbReference type="ARBA" id="ARBA00022448"/>
    </source>
</evidence>
<evidence type="ECO:0000256" key="9">
    <source>
        <dbReference type="ARBA" id="ARBA00023014"/>
    </source>
</evidence>
<dbReference type="InterPro" id="IPR050353">
    <property type="entry name" value="PyrK_electron_transfer"/>
</dbReference>